<keyword evidence="3" id="KW-1185">Reference proteome</keyword>
<dbReference type="AlphaFoldDB" id="A0A3L8SHA6"/>
<dbReference type="EMBL" id="QUSF01000021">
    <property type="protein sequence ID" value="RLW01725.1"/>
    <property type="molecule type" value="Genomic_DNA"/>
</dbReference>
<sequence>FRNFSVVDSYPNSHEREVHGRKSVNSVSNEERGNTHLEFQVGFDNLDSSGPVFLDSYPFGQKVREESGNGEASVANTSRRCSTGPTHSQGSGYNREAAGWAIQLIEADQGSNENTVGFCSAVEKIRNAYPAFDLKTNTGKIWSITTRFPEHILGGTKFRISIWTDFSPHPLLLTQH</sequence>
<comment type="caution">
    <text evidence="2">The sequence shown here is derived from an EMBL/GenBank/DDBJ whole genome shotgun (WGS) entry which is preliminary data.</text>
</comment>
<evidence type="ECO:0000313" key="3">
    <source>
        <dbReference type="Proteomes" id="UP000276834"/>
    </source>
</evidence>
<feature type="non-terminal residue" evidence="2">
    <location>
        <position position="1"/>
    </location>
</feature>
<proteinExistence type="predicted"/>
<evidence type="ECO:0000313" key="2">
    <source>
        <dbReference type="EMBL" id="RLW01725.1"/>
    </source>
</evidence>
<name>A0A3L8SHA6_CHLGU</name>
<feature type="non-terminal residue" evidence="2">
    <location>
        <position position="176"/>
    </location>
</feature>
<gene>
    <name evidence="2" type="ORF">DV515_00007672</name>
</gene>
<reference evidence="2 3" key="1">
    <citation type="journal article" date="2018" name="Proc. R. Soc. B">
        <title>A non-coding region near Follistatin controls head colour polymorphism in the Gouldian finch.</title>
        <authorList>
            <person name="Toomey M.B."/>
            <person name="Marques C.I."/>
            <person name="Andrade P."/>
            <person name="Araujo P.M."/>
            <person name="Sabatino S."/>
            <person name="Gazda M.A."/>
            <person name="Afonso S."/>
            <person name="Lopes R.J."/>
            <person name="Corbo J.C."/>
            <person name="Carneiro M."/>
        </authorList>
    </citation>
    <scope>NUCLEOTIDE SEQUENCE [LARGE SCALE GENOMIC DNA]</scope>
    <source>
        <strain evidence="2">Red01</strain>
        <tissue evidence="2">Muscle</tissue>
    </source>
</reference>
<dbReference type="Proteomes" id="UP000276834">
    <property type="component" value="Unassembled WGS sequence"/>
</dbReference>
<accession>A0A3L8SHA6</accession>
<dbReference type="OrthoDB" id="9207827at2759"/>
<protein>
    <submittedName>
        <fullName evidence="2">Uncharacterized protein</fullName>
    </submittedName>
</protein>
<feature type="region of interest" description="Disordered" evidence="1">
    <location>
        <begin position="1"/>
        <end position="31"/>
    </location>
</feature>
<feature type="region of interest" description="Disordered" evidence="1">
    <location>
        <begin position="64"/>
        <end position="93"/>
    </location>
</feature>
<feature type="compositionally biased region" description="Polar residues" evidence="1">
    <location>
        <begin position="74"/>
        <end position="92"/>
    </location>
</feature>
<evidence type="ECO:0000256" key="1">
    <source>
        <dbReference type="SAM" id="MobiDB-lite"/>
    </source>
</evidence>
<organism evidence="2 3">
    <name type="scientific">Chloebia gouldiae</name>
    <name type="common">Gouldian finch</name>
    <name type="synonym">Erythrura gouldiae</name>
    <dbReference type="NCBI Taxonomy" id="44316"/>
    <lineage>
        <taxon>Eukaryota</taxon>
        <taxon>Metazoa</taxon>
        <taxon>Chordata</taxon>
        <taxon>Craniata</taxon>
        <taxon>Vertebrata</taxon>
        <taxon>Euteleostomi</taxon>
        <taxon>Archelosauria</taxon>
        <taxon>Archosauria</taxon>
        <taxon>Dinosauria</taxon>
        <taxon>Saurischia</taxon>
        <taxon>Theropoda</taxon>
        <taxon>Coelurosauria</taxon>
        <taxon>Aves</taxon>
        <taxon>Neognathae</taxon>
        <taxon>Neoaves</taxon>
        <taxon>Telluraves</taxon>
        <taxon>Australaves</taxon>
        <taxon>Passeriformes</taxon>
        <taxon>Passeroidea</taxon>
        <taxon>Passeridae</taxon>
        <taxon>Chloebia</taxon>
    </lineage>
</organism>